<dbReference type="InterPro" id="IPR050905">
    <property type="entry name" value="Plant_NBS-LRR"/>
</dbReference>
<accession>A0A392NF69</accession>
<proteinExistence type="predicted"/>
<dbReference type="InterPro" id="IPR057135">
    <property type="entry name" value="At4g27190-like_LRR"/>
</dbReference>
<dbReference type="Proteomes" id="UP000265520">
    <property type="component" value="Unassembled WGS sequence"/>
</dbReference>
<name>A0A392NF69_9FABA</name>
<feature type="domain" description="Disease resistance protein At4g27190-like leucine-rich repeats" evidence="2">
    <location>
        <begin position="137"/>
        <end position="237"/>
    </location>
</feature>
<dbReference type="PANTHER" id="PTHR33463">
    <property type="entry name" value="NB-ARC DOMAIN-CONTAINING PROTEIN-RELATED"/>
    <property type="match status" value="1"/>
</dbReference>
<comment type="caution">
    <text evidence="3">The sequence shown here is derived from an EMBL/GenBank/DDBJ whole genome shotgun (WGS) entry which is preliminary data.</text>
</comment>
<dbReference type="Pfam" id="PF23247">
    <property type="entry name" value="LRR_RPS2"/>
    <property type="match status" value="2"/>
</dbReference>
<dbReference type="EMBL" id="LXQA010037753">
    <property type="protein sequence ID" value="MCH98497.1"/>
    <property type="molecule type" value="Genomic_DNA"/>
</dbReference>
<feature type="non-terminal residue" evidence="3">
    <location>
        <position position="1"/>
    </location>
</feature>
<keyword evidence="1" id="KW-0611">Plant defense</keyword>
<dbReference type="Gene3D" id="3.80.10.10">
    <property type="entry name" value="Ribonuclease Inhibitor"/>
    <property type="match status" value="1"/>
</dbReference>
<keyword evidence="4" id="KW-1185">Reference proteome</keyword>
<sequence>AISILEELYLDWKHISVLRFGEQVEDLKYLKNSFLYFDVETNENPTLPLEILQRVPNLQELRLGYTHSVEIFLNNTTNSREHGILGHLKKLTLDTVSKLPYINLEDSWLNTIIEKLHDLKVTDCPDLKNLFHFPCAVSFSCMKELHISKCHGLRYLFTCSIAKVLTTLEKVTVEESQSITEIVAKEQDGTTSQEVKFEQLCYISLNSLSSLECFYSGNGSLQLPSLTQVDIWQCPNVEVFSRGEINANSFKGIQASSDSNDRLVFHNDLNASVKRVFLLQVRILPKQ</sequence>
<dbReference type="InterPro" id="IPR032675">
    <property type="entry name" value="LRR_dom_sf"/>
</dbReference>
<dbReference type="SUPFAM" id="SSF52058">
    <property type="entry name" value="L domain-like"/>
    <property type="match status" value="1"/>
</dbReference>
<dbReference type="AlphaFoldDB" id="A0A392NF69"/>
<evidence type="ECO:0000259" key="2">
    <source>
        <dbReference type="Pfam" id="PF23247"/>
    </source>
</evidence>
<dbReference type="PANTHER" id="PTHR33463:SF167">
    <property type="entry name" value="PUTATIVE-RELATED"/>
    <property type="match status" value="1"/>
</dbReference>
<evidence type="ECO:0000313" key="4">
    <source>
        <dbReference type="Proteomes" id="UP000265520"/>
    </source>
</evidence>
<protein>
    <submittedName>
        <fullName evidence="3">Rpp4 candidate 3</fullName>
    </submittedName>
</protein>
<evidence type="ECO:0000313" key="3">
    <source>
        <dbReference type="EMBL" id="MCH98497.1"/>
    </source>
</evidence>
<organism evidence="3 4">
    <name type="scientific">Trifolium medium</name>
    <dbReference type="NCBI Taxonomy" id="97028"/>
    <lineage>
        <taxon>Eukaryota</taxon>
        <taxon>Viridiplantae</taxon>
        <taxon>Streptophyta</taxon>
        <taxon>Embryophyta</taxon>
        <taxon>Tracheophyta</taxon>
        <taxon>Spermatophyta</taxon>
        <taxon>Magnoliopsida</taxon>
        <taxon>eudicotyledons</taxon>
        <taxon>Gunneridae</taxon>
        <taxon>Pentapetalae</taxon>
        <taxon>rosids</taxon>
        <taxon>fabids</taxon>
        <taxon>Fabales</taxon>
        <taxon>Fabaceae</taxon>
        <taxon>Papilionoideae</taxon>
        <taxon>50 kb inversion clade</taxon>
        <taxon>NPAAA clade</taxon>
        <taxon>Hologalegina</taxon>
        <taxon>IRL clade</taxon>
        <taxon>Trifolieae</taxon>
        <taxon>Trifolium</taxon>
    </lineage>
</organism>
<reference evidence="3 4" key="1">
    <citation type="journal article" date="2018" name="Front. Plant Sci.">
        <title>Red Clover (Trifolium pratense) and Zigzag Clover (T. medium) - A Picture of Genomic Similarities and Differences.</title>
        <authorList>
            <person name="Dluhosova J."/>
            <person name="Istvanek J."/>
            <person name="Nedelnik J."/>
            <person name="Repkova J."/>
        </authorList>
    </citation>
    <scope>NUCLEOTIDE SEQUENCE [LARGE SCALE GENOMIC DNA]</scope>
    <source>
        <strain evidence="4">cv. 10/8</strain>
        <tissue evidence="3">Leaf</tissue>
    </source>
</reference>
<feature type="domain" description="Disease resistance protein At4g27190-like leucine-rich repeats" evidence="2">
    <location>
        <begin position="46"/>
        <end position="136"/>
    </location>
</feature>
<evidence type="ECO:0000256" key="1">
    <source>
        <dbReference type="ARBA" id="ARBA00022821"/>
    </source>
</evidence>
<gene>
    <name evidence="3" type="ORF">A2U01_0019499</name>
</gene>